<feature type="domain" description="EF-hand" evidence="18">
    <location>
        <begin position="486"/>
        <end position="521"/>
    </location>
</feature>
<dbReference type="GO" id="GO:0005524">
    <property type="term" value="F:ATP binding"/>
    <property type="evidence" value="ECO:0007669"/>
    <property type="project" value="UniProtKB-UniRule"/>
</dbReference>
<keyword evidence="20" id="KW-1185">Reference proteome</keyword>
<dbReference type="PROSITE" id="PS00018">
    <property type="entry name" value="EF_HAND_1"/>
    <property type="match status" value="4"/>
</dbReference>
<evidence type="ECO:0000256" key="5">
    <source>
        <dbReference type="ARBA" id="ARBA00022679"/>
    </source>
</evidence>
<dbReference type="EC" id="2.7.11.1" evidence="2"/>
<dbReference type="CDD" id="cd00051">
    <property type="entry name" value="EFh"/>
    <property type="match status" value="1"/>
</dbReference>
<sequence>MGNCNACVRGEVVDEKTNKKNTNHHSNQKNDKNKKNKNKNKGRERRPNPFSDDQIRSPAPIRVLKDVIPLSHRTRIGDKYVLGRELGRGEFGITYLCTDRETKEALACKSISKRKLRTAIDIEDVRREVAIMATLPEHPNIVKLKATYEDNENVHLVMELCEGGELFDRIVARGHYSERAAATVAKTIAEVVRMCHANGVMHRDLKPENFLFANKKEHSPLKAIDFGLSVFFKPGTLRNFSADFFGFAYCLIPIVVNISKSDWILVIGERFSEIVGSPYYMAPEVLKRNYGPEVDIWSAGVILYILLCGVPPFWAETEQGVALAILRGVLDFKREPWPQISESAKSLVRQMLEPDPRKRLTAQQVLEHSWIQNAKKTSNVPLGDIVRTRLKQFSVMNRFKKKALRVIADHLSVEEVEVIRDMFTLMDTDKDGKVTYEELRAGLRKVGSQLAEPEIKMLMEVADVDGNGVLDYGEFVAVTIHLQRMENDEHFRRAFMFFDKDGSGYIELSELREALADELGETDSKVLNEIMREVDTDKDGCISYDEFVAMMKTGTDWRKASRQYSRERFKSLSLNLMKDGSLQLHDGISGQAIAV</sequence>
<keyword evidence="8 15" id="KW-0547">Nucleotide-binding</keyword>
<dbReference type="PROSITE" id="PS00108">
    <property type="entry name" value="PROTEIN_KINASE_ST"/>
    <property type="match status" value="1"/>
</dbReference>
<dbReference type="PANTHER" id="PTHR24349">
    <property type="entry name" value="SERINE/THREONINE-PROTEIN KINASE"/>
    <property type="match status" value="1"/>
</dbReference>
<keyword evidence="7" id="KW-0677">Repeat</keyword>
<dbReference type="Gene3D" id="1.10.238.10">
    <property type="entry name" value="EF-hand"/>
    <property type="match status" value="1"/>
</dbReference>
<proteinExistence type="inferred from homology"/>
<dbReference type="PROSITE" id="PS50222">
    <property type="entry name" value="EF_HAND_2"/>
    <property type="match status" value="4"/>
</dbReference>
<dbReference type="InterPro" id="IPR008271">
    <property type="entry name" value="Ser/Thr_kinase_AS"/>
</dbReference>
<comment type="similarity">
    <text evidence="12">Belongs to the protein kinase superfamily. Ser/Thr protein kinase family. CDPK subfamily.</text>
</comment>
<evidence type="ECO:0000256" key="9">
    <source>
        <dbReference type="ARBA" id="ARBA00022777"/>
    </source>
</evidence>
<feature type="region of interest" description="Disordered" evidence="16">
    <location>
        <begin position="15"/>
        <end position="58"/>
    </location>
</feature>
<dbReference type="Gene3D" id="3.30.200.20">
    <property type="entry name" value="Phosphorylase Kinase, domain 1"/>
    <property type="match status" value="1"/>
</dbReference>
<feature type="domain" description="Protein kinase" evidence="17">
    <location>
        <begin position="80"/>
        <end position="371"/>
    </location>
</feature>
<dbReference type="InterPro" id="IPR011992">
    <property type="entry name" value="EF-hand-dom_pair"/>
</dbReference>
<comment type="similarity">
    <text evidence="1">Belongs to the protein kinase superfamily. CAMK Ser/Thr protein kinase family. CaMK subfamily.</text>
</comment>
<dbReference type="PROSITE" id="PS50011">
    <property type="entry name" value="PROTEIN_KINASE_DOM"/>
    <property type="match status" value="1"/>
</dbReference>
<feature type="binding site" evidence="15">
    <location>
        <position position="109"/>
    </location>
    <ligand>
        <name>ATP</name>
        <dbReference type="ChEBI" id="CHEBI:30616"/>
    </ligand>
</feature>
<comment type="catalytic activity">
    <reaction evidence="13">
        <text>L-threonyl-[protein] + ATP = O-phospho-L-threonyl-[protein] + ADP + H(+)</text>
        <dbReference type="Rhea" id="RHEA:46608"/>
        <dbReference type="Rhea" id="RHEA-COMP:11060"/>
        <dbReference type="Rhea" id="RHEA-COMP:11605"/>
        <dbReference type="ChEBI" id="CHEBI:15378"/>
        <dbReference type="ChEBI" id="CHEBI:30013"/>
        <dbReference type="ChEBI" id="CHEBI:30616"/>
        <dbReference type="ChEBI" id="CHEBI:61977"/>
        <dbReference type="ChEBI" id="CHEBI:456216"/>
        <dbReference type="EC" id="2.7.11.1"/>
    </reaction>
</comment>
<feature type="compositionally biased region" description="Basic residues" evidence="16">
    <location>
        <begin position="34"/>
        <end position="44"/>
    </location>
</feature>
<evidence type="ECO:0000256" key="13">
    <source>
        <dbReference type="ARBA" id="ARBA00047899"/>
    </source>
</evidence>
<dbReference type="FunFam" id="1.10.238.10:FF:000050">
    <property type="entry name" value="Calcium-dependent protein kinase 7"/>
    <property type="match status" value="1"/>
</dbReference>
<keyword evidence="11 15" id="KW-0067">ATP-binding</keyword>
<accession>A0AA88A4U6</accession>
<evidence type="ECO:0000256" key="16">
    <source>
        <dbReference type="SAM" id="MobiDB-lite"/>
    </source>
</evidence>
<organism evidence="19 20">
    <name type="scientific">Ficus carica</name>
    <name type="common">Common fig</name>
    <dbReference type="NCBI Taxonomy" id="3494"/>
    <lineage>
        <taxon>Eukaryota</taxon>
        <taxon>Viridiplantae</taxon>
        <taxon>Streptophyta</taxon>
        <taxon>Embryophyta</taxon>
        <taxon>Tracheophyta</taxon>
        <taxon>Spermatophyta</taxon>
        <taxon>Magnoliopsida</taxon>
        <taxon>eudicotyledons</taxon>
        <taxon>Gunneridae</taxon>
        <taxon>Pentapetalae</taxon>
        <taxon>rosids</taxon>
        <taxon>fabids</taxon>
        <taxon>Rosales</taxon>
        <taxon>Moraceae</taxon>
        <taxon>Ficeae</taxon>
        <taxon>Ficus</taxon>
    </lineage>
</organism>
<dbReference type="GO" id="GO:0004674">
    <property type="term" value="F:protein serine/threonine kinase activity"/>
    <property type="evidence" value="ECO:0007669"/>
    <property type="project" value="UniProtKB-KW"/>
</dbReference>
<feature type="domain" description="EF-hand" evidence="18">
    <location>
        <begin position="522"/>
        <end position="557"/>
    </location>
</feature>
<dbReference type="InterPro" id="IPR050205">
    <property type="entry name" value="CDPK_Ser/Thr_kinases"/>
</dbReference>
<reference evidence="19" key="1">
    <citation type="submission" date="2023-07" db="EMBL/GenBank/DDBJ databases">
        <title>draft genome sequence of fig (Ficus carica).</title>
        <authorList>
            <person name="Takahashi T."/>
            <person name="Nishimura K."/>
        </authorList>
    </citation>
    <scope>NUCLEOTIDE SEQUENCE</scope>
</reference>
<dbReference type="InterPro" id="IPR017441">
    <property type="entry name" value="Protein_kinase_ATP_BS"/>
</dbReference>
<dbReference type="SMART" id="SM00220">
    <property type="entry name" value="S_TKc"/>
    <property type="match status" value="1"/>
</dbReference>
<protein>
    <recommendedName>
        <fullName evidence="2">non-specific serine/threonine protein kinase</fullName>
        <ecNumber evidence="2">2.7.11.1</ecNumber>
    </recommendedName>
</protein>
<keyword evidence="3" id="KW-0723">Serine/threonine-protein kinase</keyword>
<evidence type="ECO:0000256" key="14">
    <source>
        <dbReference type="ARBA" id="ARBA00048679"/>
    </source>
</evidence>
<dbReference type="SUPFAM" id="SSF47473">
    <property type="entry name" value="EF-hand"/>
    <property type="match status" value="1"/>
</dbReference>
<evidence type="ECO:0000256" key="8">
    <source>
        <dbReference type="ARBA" id="ARBA00022741"/>
    </source>
</evidence>
<feature type="domain" description="EF-hand" evidence="18">
    <location>
        <begin position="414"/>
        <end position="449"/>
    </location>
</feature>
<evidence type="ECO:0000256" key="6">
    <source>
        <dbReference type="ARBA" id="ARBA00022723"/>
    </source>
</evidence>
<dbReference type="SUPFAM" id="SSF56112">
    <property type="entry name" value="Protein kinase-like (PK-like)"/>
    <property type="match status" value="1"/>
</dbReference>
<evidence type="ECO:0000256" key="12">
    <source>
        <dbReference type="ARBA" id="ARBA00024334"/>
    </source>
</evidence>
<gene>
    <name evidence="19" type="ORF">TIFTF001_014905</name>
</gene>
<dbReference type="Proteomes" id="UP001187192">
    <property type="component" value="Unassembled WGS sequence"/>
</dbReference>
<dbReference type="Pfam" id="PF13499">
    <property type="entry name" value="EF-hand_7"/>
    <property type="match status" value="2"/>
</dbReference>
<dbReference type="InterPro" id="IPR011009">
    <property type="entry name" value="Kinase-like_dom_sf"/>
</dbReference>
<dbReference type="InterPro" id="IPR002048">
    <property type="entry name" value="EF_hand_dom"/>
</dbReference>
<dbReference type="InterPro" id="IPR018247">
    <property type="entry name" value="EF_Hand_1_Ca_BS"/>
</dbReference>
<evidence type="ECO:0000256" key="4">
    <source>
        <dbReference type="ARBA" id="ARBA00022553"/>
    </source>
</evidence>
<dbReference type="InterPro" id="IPR000719">
    <property type="entry name" value="Prot_kinase_dom"/>
</dbReference>
<name>A0AA88A4U6_FICCA</name>
<evidence type="ECO:0000256" key="2">
    <source>
        <dbReference type="ARBA" id="ARBA00012513"/>
    </source>
</evidence>
<dbReference type="PROSITE" id="PS00107">
    <property type="entry name" value="PROTEIN_KINASE_ATP"/>
    <property type="match status" value="1"/>
</dbReference>
<evidence type="ECO:0000256" key="7">
    <source>
        <dbReference type="ARBA" id="ARBA00022737"/>
    </source>
</evidence>
<comment type="caution">
    <text evidence="19">The sequence shown here is derived from an EMBL/GenBank/DDBJ whole genome shotgun (WGS) entry which is preliminary data.</text>
</comment>
<evidence type="ECO:0000256" key="3">
    <source>
        <dbReference type="ARBA" id="ARBA00022527"/>
    </source>
</evidence>
<feature type="domain" description="EF-hand" evidence="18">
    <location>
        <begin position="450"/>
        <end position="485"/>
    </location>
</feature>
<keyword evidence="5" id="KW-0808">Transferase</keyword>
<keyword evidence="6" id="KW-0479">Metal-binding</keyword>
<evidence type="ECO:0000259" key="17">
    <source>
        <dbReference type="PROSITE" id="PS50011"/>
    </source>
</evidence>
<evidence type="ECO:0000256" key="10">
    <source>
        <dbReference type="ARBA" id="ARBA00022837"/>
    </source>
</evidence>
<dbReference type="SMART" id="SM00054">
    <property type="entry name" value="EFh"/>
    <property type="match status" value="4"/>
</dbReference>
<dbReference type="FunFam" id="3.30.200.20:FF:000004">
    <property type="entry name" value="Calcium-dependent protein kinase 1"/>
    <property type="match status" value="1"/>
</dbReference>
<dbReference type="EMBL" id="BTGU01000021">
    <property type="protein sequence ID" value="GMN45725.1"/>
    <property type="molecule type" value="Genomic_DNA"/>
</dbReference>
<dbReference type="GO" id="GO:0005509">
    <property type="term" value="F:calcium ion binding"/>
    <property type="evidence" value="ECO:0007669"/>
    <property type="project" value="InterPro"/>
</dbReference>
<evidence type="ECO:0000313" key="20">
    <source>
        <dbReference type="Proteomes" id="UP001187192"/>
    </source>
</evidence>
<keyword evidence="4" id="KW-0597">Phosphoprotein</keyword>
<keyword evidence="9" id="KW-0418">Kinase</keyword>
<evidence type="ECO:0000259" key="18">
    <source>
        <dbReference type="PROSITE" id="PS50222"/>
    </source>
</evidence>
<evidence type="ECO:0000256" key="11">
    <source>
        <dbReference type="ARBA" id="ARBA00022840"/>
    </source>
</evidence>
<dbReference type="Gene3D" id="1.10.510.10">
    <property type="entry name" value="Transferase(Phosphotransferase) domain 1"/>
    <property type="match status" value="1"/>
</dbReference>
<evidence type="ECO:0000256" key="1">
    <source>
        <dbReference type="ARBA" id="ARBA00005354"/>
    </source>
</evidence>
<evidence type="ECO:0000313" key="19">
    <source>
        <dbReference type="EMBL" id="GMN45725.1"/>
    </source>
</evidence>
<evidence type="ECO:0000256" key="15">
    <source>
        <dbReference type="PROSITE-ProRule" id="PRU10141"/>
    </source>
</evidence>
<dbReference type="Pfam" id="PF00069">
    <property type="entry name" value="Pkinase"/>
    <property type="match status" value="1"/>
</dbReference>
<comment type="catalytic activity">
    <reaction evidence="14">
        <text>L-seryl-[protein] + ATP = O-phospho-L-seryl-[protein] + ADP + H(+)</text>
        <dbReference type="Rhea" id="RHEA:17989"/>
        <dbReference type="Rhea" id="RHEA-COMP:9863"/>
        <dbReference type="Rhea" id="RHEA-COMP:11604"/>
        <dbReference type="ChEBI" id="CHEBI:15378"/>
        <dbReference type="ChEBI" id="CHEBI:29999"/>
        <dbReference type="ChEBI" id="CHEBI:30616"/>
        <dbReference type="ChEBI" id="CHEBI:83421"/>
        <dbReference type="ChEBI" id="CHEBI:456216"/>
        <dbReference type="EC" id="2.7.11.1"/>
    </reaction>
</comment>
<dbReference type="AlphaFoldDB" id="A0AA88A4U6"/>
<dbReference type="CDD" id="cd05117">
    <property type="entry name" value="STKc_CAMK"/>
    <property type="match status" value="1"/>
</dbReference>
<keyword evidence="10" id="KW-0106">Calcium</keyword>